<dbReference type="InterPro" id="IPR050469">
    <property type="entry name" value="Diguanylate_Cyclase"/>
</dbReference>
<comment type="catalytic activity">
    <reaction evidence="2">
        <text>2 GTP = 3',3'-c-di-GMP + 2 diphosphate</text>
        <dbReference type="Rhea" id="RHEA:24898"/>
        <dbReference type="ChEBI" id="CHEBI:33019"/>
        <dbReference type="ChEBI" id="CHEBI:37565"/>
        <dbReference type="ChEBI" id="CHEBI:58805"/>
        <dbReference type="EC" id="2.7.7.65"/>
    </reaction>
</comment>
<dbReference type="InterPro" id="IPR029016">
    <property type="entry name" value="GAF-like_dom_sf"/>
</dbReference>
<dbReference type="InterPro" id="IPR029787">
    <property type="entry name" value="Nucleotide_cyclase"/>
</dbReference>
<protein>
    <recommendedName>
        <fullName evidence="1">diguanylate cyclase</fullName>
        <ecNumber evidence="1">2.7.7.65</ecNumber>
    </recommendedName>
</protein>
<evidence type="ECO:0000256" key="1">
    <source>
        <dbReference type="ARBA" id="ARBA00012528"/>
    </source>
</evidence>
<dbReference type="PANTHER" id="PTHR45138">
    <property type="entry name" value="REGULATORY COMPONENTS OF SENSORY TRANSDUCTION SYSTEM"/>
    <property type="match status" value="1"/>
</dbReference>
<dbReference type="Pfam" id="PF13185">
    <property type="entry name" value="GAF_2"/>
    <property type="match status" value="1"/>
</dbReference>
<sequence length="350" mass="39381">MGTSQKFLLDYFRRCQKVLSRIALGADAKAVFSELQTIVESMEPGRTASVLQLNPSTKTLHSYVSNRLPKPYVDAIEGIEIGEFVGCCGAAVYLAQTVIAEDLQTHPNWRLFRDITKAANLEACWSVPIELSDGHIFGSFAIYSNEKSLPTDEELEILTMAAHIGSVAIEKTLLEEKLRFAATHDVLTGLLNRTQFEMLAEKMRAHLERRQLSMSLLFLDLNHFKDINDQYGHDLGDDLLILFAKVLANELRESDIVCRRGGDEFLVALSGTSKQGAEMYVSRVRKCFAKEVVTLKLPRKVEFAAGIAETASGPYLSLDRLIIKADQNMYKHKAQMKKRSAEEMDRRFLE</sequence>
<evidence type="ECO:0000259" key="3">
    <source>
        <dbReference type="PROSITE" id="PS50887"/>
    </source>
</evidence>
<name>A0ABT4JZH1_9GAMM</name>
<accession>A0ABT4JZH1</accession>
<evidence type="ECO:0000313" key="5">
    <source>
        <dbReference type="Proteomes" id="UP001149719"/>
    </source>
</evidence>
<dbReference type="SUPFAM" id="SSF55073">
    <property type="entry name" value="Nucleotide cyclase"/>
    <property type="match status" value="1"/>
</dbReference>
<evidence type="ECO:0000256" key="2">
    <source>
        <dbReference type="ARBA" id="ARBA00034247"/>
    </source>
</evidence>
<dbReference type="SMART" id="SM00065">
    <property type="entry name" value="GAF"/>
    <property type="match status" value="1"/>
</dbReference>
<dbReference type="InterPro" id="IPR043128">
    <property type="entry name" value="Rev_trsase/Diguanyl_cyclase"/>
</dbReference>
<dbReference type="InterPro" id="IPR003018">
    <property type="entry name" value="GAF"/>
</dbReference>
<feature type="domain" description="GGDEF" evidence="3">
    <location>
        <begin position="212"/>
        <end position="346"/>
    </location>
</feature>
<dbReference type="CDD" id="cd01949">
    <property type="entry name" value="GGDEF"/>
    <property type="match status" value="1"/>
</dbReference>
<dbReference type="PROSITE" id="PS50887">
    <property type="entry name" value="GGDEF"/>
    <property type="match status" value="1"/>
</dbReference>
<keyword evidence="5" id="KW-1185">Reference proteome</keyword>
<reference evidence="4" key="1">
    <citation type="submission" date="2022-12" db="EMBL/GenBank/DDBJ databases">
        <title>Marinomonas 15G1-11 sp. nov, isolated from marine algae.</title>
        <authorList>
            <person name="Butt M."/>
            <person name="Choi D.G."/>
            <person name="Kim J.M."/>
            <person name="Lee J.K."/>
            <person name="Baek J.H."/>
            <person name="Jeon C.O."/>
        </authorList>
    </citation>
    <scope>NUCLEOTIDE SEQUENCE</scope>
    <source>
        <strain evidence="4">15G1-11</strain>
    </source>
</reference>
<dbReference type="SMART" id="SM00267">
    <property type="entry name" value="GGDEF"/>
    <property type="match status" value="1"/>
</dbReference>
<dbReference type="NCBIfam" id="TIGR00254">
    <property type="entry name" value="GGDEF"/>
    <property type="match status" value="1"/>
</dbReference>
<comment type="caution">
    <text evidence="4">The sequence shown here is derived from an EMBL/GenBank/DDBJ whole genome shotgun (WGS) entry which is preliminary data.</text>
</comment>
<organism evidence="4 5">
    <name type="scientific">Marinomonas phaeophyticola</name>
    <dbReference type="NCBI Taxonomy" id="3004091"/>
    <lineage>
        <taxon>Bacteria</taxon>
        <taxon>Pseudomonadati</taxon>
        <taxon>Pseudomonadota</taxon>
        <taxon>Gammaproteobacteria</taxon>
        <taxon>Oceanospirillales</taxon>
        <taxon>Oceanospirillaceae</taxon>
        <taxon>Marinomonas</taxon>
    </lineage>
</organism>
<dbReference type="PANTHER" id="PTHR45138:SF9">
    <property type="entry name" value="DIGUANYLATE CYCLASE DGCM-RELATED"/>
    <property type="match status" value="1"/>
</dbReference>
<dbReference type="Proteomes" id="UP001149719">
    <property type="component" value="Unassembled WGS sequence"/>
</dbReference>
<dbReference type="InterPro" id="IPR000160">
    <property type="entry name" value="GGDEF_dom"/>
</dbReference>
<dbReference type="SUPFAM" id="SSF55781">
    <property type="entry name" value="GAF domain-like"/>
    <property type="match status" value="1"/>
</dbReference>
<dbReference type="RefSeq" id="WP_269127787.1">
    <property type="nucleotide sequence ID" value="NZ_JAPUBN010000024.1"/>
</dbReference>
<dbReference type="EMBL" id="JAPUBN010000024">
    <property type="protein sequence ID" value="MCZ2723645.1"/>
    <property type="molecule type" value="Genomic_DNA"/>
</dbReference>
<dbReference type="Gene3D" id="3.30.70.270">
    <property type="match status" value="1"/>
</dbReference>
<gene>
    <name evidence="4" type="ORF">O1D97_19010</name>
</gene>
<evidence type="ECO:0000313" key="4">
    <source>
        <dbReference type="EMBL" id="MCZ2723645.1"/>
    </source>
</evidence>
<dbReference type="EC" id="2.7.7.65" evidence="1"/>
<dbReference type="Gene3D" id="3.30.450.40">
    <property type="match status" value="1"/>
</dbReference>
<dbReference type="Pfam" id="PF00990">
    <property type="entry name" value="GGDEF"/>
    <property type="match status" value="1"/>
</dbReference>
<proteinExistence type="predicted"/>